<evidence type="ECO:0000259" key="2">
    <source>
        <dbReference type="Pfam" id="PF03217"/>
    </source>
</evidence>
<gene>
    <name evidence="3" type="ORF">JP39_12285</name>
</gene>
<dbReference type="KEGG" id="lhi:JP39_12285"/>
<dbReference type="AlphaFoldDB" id="A0A0K2LFN0"/>
<protein>
    <recommendedName>
        <fullName evidence="2">S-layer protein C-terminal domain-containing protein</fullName>
    </recommendedName>
</protein>
<dbReference type="STRING" id="1074467.JP39_12285"/>
<feature type="domain" description="S-layer protein C-terminal" evidence="2">
    <location>
        <begin position="1130"/>
        <end position="1173"/>
    </location>
</feature>
<feature type="domain" description="S-layer protein C-terminal" evidence="2">
    <location>
        <begin position="1192"/>
        <end position="1240"/>
    </location>
</feature>
<evidence type="ECO:0000256" key="1">
    <source>
        <dbReference type="SAM" id="MobiDB-lite"/>
    </source>
</evidence>
<feature type="compositionally biased region" description="Basic and acidic residues" evidence="1">
    <location>
        <begin position="115"/>
        <end position="137"/>
    </location>
</feature>
<dbReference type="SUPFAM" id="SSF52058">
    <property type="entry name" value="L domain-like"/>
    <property type="match status" value="1"/>
</dbReference>
<dbReference type="Pfam" id="PF03382">
    <property type="entry name" value="DUF285"/>
    <property type="match status" value="1"/>
</dbReference>
<feature type="region of interest" description="Disordered" evidence="1">
    <location>
        <begin position="54"/>
        <end position="212"/>
    </location>
</feature>
<organism evidence="3 4">
    <name type="scientific">Companilactobacillus heilongjiangensis</name>
    <dbReference type="NCBI Taxonomy" id="1074467"/>
    <lineage>
        <taxon>Bacteria</taxon>
        <taxon>Bacillati</taxon>
        <taxon>Bacillota</taxon>
        <taxon>Bacilli</taxon>
        <taxon>Lactobacillales</taxon>
        <taxon>Lactobacillaceae</taxon>
        <taxon>Companilactobacillus</taxon>
    </lineage>
</organism>
<dbReference type="Gene3D" id="3.80.10.10">
    <property type="entry name" value="Ribonuclease Inhibitor"/>
    <property type="match status" value="1"/>
</dbReference>
<accession>A0A0K2LFN0</accession>
<reference evidence="3 4" key="1">
    <citation type="submission" date="2015-08" db="EMBL/GenBank/DDBJ databases">
        <title>Genomic sequence of Lactobacillus heilongjiangensis DSM 28069, isolated from Chinese traditional pickle.</title>
        <authorList>
            <person name="Jiang X."/>
            <person name="Zheng B."/>
            <person name="Cheng H."/>
        </authorList>
    </citation>
    <scope>NUCLEOTIDE SEQUENCE [LARGE SCALE GENOMIC DNA]</scope>
    <source>
        <strain evidence="3 4">DSM 28069</strain>
    </source>
</reference>
<evidence type="ECO:0000313" key="4">
    <source>
        <dbReference type="Proteomes" id="UP000061546"/>
    </source>
</evidence>
<dbReference type="Pfam" id="PF03217">
    <property type="entry name" value="SlpA"/>
    <property type="match status" value="2"/>
</dbReference>
<proteinExistence type="predicted"/>
<dbReference type="InterPro" id="IPR024968">
    <property type="entry name" value="SlpA_C_lactobacillus"/>
</dbReference>
<dbReference type="Proteomes" id="UP000061546">
    <property type="component" value="Chromosome"/>
</dbReference>
<feature type="compositionally biased region" description="Polar residues" evidence="1">
    <location>
        <begin position="63"/>
        <end position="76"/>
    </location>
</feature>
<dbReference type="EMBL" id="CP012559">
    <property type="protein sequence ID" value="ALB30075.1"/>
    <property type="molecule type" value="Genomic_DNA"/>
</dbReference>
<dbReference type="RefSeq" id="WP_041499060.1">
    <property type="nucleotide sequence ID" value="NZ_BJDV01000004.1"/>
</dbReference>
<sequence length="1248" mass="132057">MRFQQLKRDPNSVMRKKLVKSKKAWVVVSSLSIAGGLLMMTAPSYVAKAEVTTAAPTTQTETKPSSTGTTSQDSSKVTVPATSAPAPTTTDDGSGSKTAEVPTTKPAVESGTEVKSTEDTSDLTKESAPETTPKETSETTPTVEKPTVKDAPIEAPSTETETAAPDTKVAALSVAAPATGVEQETTVPDGSTDEKTVVTPADPEATVPDGEDTEVKAALDSSTPLDSKTLGKTAVNGLLADGLTAETLAAPVAELAPVPVPDVDDKGTGWTYTSSSKNLDINGPLTDFKAGDTDHWNGHASTITNITVSAPVTAPTNSSYMFANMENLKTINIDKFDTLTTTNMEGMFKNDPNLLSVDFSHGSVHSASNISHMFENDTLLETLKFSNSSFKSIENGSYAFANCTSLKNLINTDVTTGKISTSTWQASNATDLRAMFKNDISLKDMNVASWGWTQQGNRPIAEWPNTGDSSKGEGMFDGTSFDTITLNENLYFSPETGLTSNDGTTWTSDDAAHTHTFSGIPVFTNGKITNGLGFTYDGVDDKGQSIKLSTILEFKPSGKVNTNDAVTNYVTVPITLNGVPSTVTVKTSGNLGKQYDTASTDPSMTIDGITYTTTNANSRVVLGQTQAKALDTIAYVSTPAKGGTISIPTNVNGQNITVTVPDYYENGQKSVTIDETDLPEGYHLTDSSVNTVTVTYNGDSADSKFTIDPSNVQIAGDNVPAGNITVSTDHGDVSIPVEPGSVGDTKTVNVADAVLPAGYHLDPNQPKTISVTITADKDNPYSTKDPVAIAGDDVPAGSITVSTDHGDVSIPVEPGSVGDTKTVNVADAVLPAGYHLDPNQPKTISVTITADKDNPYSTKDPVAIAGDDVPAGSITVSTDHGDVSIPVEPGSVGDTKIVNVADAVLPAGYHLDSNQPKTISVTITANKTAPYVFNAEEVKLTGTSNDPQTLTIKNPNGTISKLPIPGGNYGDSPQTITAPSVAGYTAPSVIVTYNASGIPTITYAIDTTKAITADDELSYTRIPSSSGSSTVKPVDPTEGVIEQKVQTISTYSDKPDVELYQIGSDNKMSQISNRDLATASNWYSDATVTIDGVSYYRVATNEWAKMSQAYPYQALNLHIRTYNDSEKALYKAENIVISNETLAPSSSWITDRETYVINNTKYYRVATNEFVNADDVYVYSPVSMVVTTHANQYTTVYNAKGAAVTDRSLNSDSSWKVDSIAYINGDKYYRVATDEFVKASDVDVNTLR</sequence>
<dbReference type="InterPro" id="IPR005046">
    <property type="entry name" value="DUF285"/>
</dbReference>
<dbReference type="OrthoDB" id="2328560at2"/>
<evidence type="ECO:0000313" key="3">
    <source>
        <dbReference type="EMBL" id="ALB30075.1"/>
    </source>
</evidence>
<name>A0A0K2LFN0_9LACO</name>
<feature type="compositionally biased region" description="Low complexity" evidence="1">
    <location>
        <begin position="77"/>
        <end position="90"/>
    </location>
</feature>
<dbReference type="InterPro" id="IPR032675">
    <property type="entry name" value="LRR_dom_sf"/>
</dbReference>
<keyword evidence="4" id="KW-1185">Reference proteome</keyword>